<keyword evidence="5 8" id="KW-0396">Initiation factor</keyword>
<evidence type="ECO:0000256" key="4">
    <source>
        <dbReference type="ARBA" id="ARBA00031998"/>
    </source>
</evidence>
<feature type="region of interest" description="Disordered" evidence="6">
    <location>
        <begin position="104"/>
        <end position="149"/>
    </location>
</feature>
<dbReference type="EMBL" id="GIIL01002564">
    <property type="protein sequence ID" value="NOV46290.1"/>
    <property type="molecule type" value="Transcribed_RNA"/>
</dbReference>
<dbReference type="Pfam" id="PF01176">
    <property type="entry name" value="eIF-1a"/>
    <property type="match status" value="1"/>
</dbReference>
<evidence type="ECO:0000259" key="7">
    <source>
        <dbReference type="PROSITE" id="PS50832"/>
    </source>
</evidence>
<dbReference type="Gene3D" id="2.40.50.140">
    <property type="entry name" value="Nucleic acid-binding proteins"/>
    <property type="match status" value="1"/>
</dbReference>
<dbReference type="AlphaFoldDB" id="A0A6M2DKQ6"/>
<dbReference type="GO" id="GO:0003723">
    <property type="term" value="F:RNA binding"/>
    <property type="evidence" value="ECO:0007669"/>
    <property type="project" value="UniProtKB-KW"/>
</dbReference>
<dbReference type="InterPro" id="IPR001253">
    <property type="entry name" value="TIF_eIF-1A"/>
</dbReference>
<dbReference type="InterPro" id="IPR006196">
    <property type="entry name" value="RNA-binding_domain_S1_IF1"/>
</dbReference>
<dbReference type="GO" id="GO:0005634">
    <property type="term" value="C:nucleus"/>
    <property type="evidence" value="ECO:0007669"/>
    <property type="project" value="TreeGrafter"/>
</dbReference>
<keyword evidence="3" id="KW-0694">RNA-binding</keyword>
<feature type="compositionally biased region" description="Acidic residues" evidence="6">
    <location>
        <begin position="134"/>
        <end position="149"/>
    </location>
</feature>
<dbReference type="PROSITE" id="PS50832">
    <property type="entry name" value="S1_IF1_TYPE"/>
    <property type="match status" value="1"/>
</dbReference>
<dbReference type="InterPro" id="IPR012340">
    <property type="entry name" value="NA-bd_OB-fold"/>
</dbReference>
<proteinExistence type="inferred from homology"/>
<name>A0A6M2DKQ6_XENCH</name>
<reference evidence="8" key="1">
    <citation type="submission" date="2020-03" db="EMBL/GenBank/DDBJ databases">
        <title>Transcriptomic Profiling of the Digestive Tract of the Rat Flea, Xenopsylla cheopis, Following Blood Feeding and Infection with Yersinia pestis.</title>
        <authorList>
            <person name="Bland D.M."/>
            <person name="Martens C.A."/>
            <person name="Virtaneva K."/>
            <person name="Kanakabandi K."/>
            <person name="Long D."/>
            <person name="Rosenke R."/>
            <person name="Saturday G.A."/>
            <person name="Hoyt F.H."/>
            <person name="Bruno D.P."/>
            <person name="Ribeiro J.M.C."/>
            <person name="Hinnebusch J."/>
        </authorList>
    </citation>
    <scope>NUCLEOTIDE SEQUENCE</scope>
</reference>
<accession>A0A6M2DKQ6</accession>
<evidence type="ECO:0000313" key="8">
    <source>
        <dbReference type="EMBL" id="NOV46290.1"/>
    </source>
</evidence>
<dbReference type="PANTHER" id="PTHR21641">
    <property type="entry name" value="TRANSLATION INITIATION FACTOR-RELATED"/>
    <property type="match status" value="1"/>
</dbReference>
<evidence type="ECO:0000256" key="6">
    <source>
        <dbReference type="SAM" id="MobiDB-lite"/>
    </source>
</evidence>
<evidence type="ECO:0000256" key="1">
    <source>
        <dbReference type="ARBA" id="ARBA00007340"/>
    </source>
</evidence>
<evidence type="ECO:0000256" key="5">
    <source>
        <dbReference type="PROSITE-ProRule" id="PRU00181"/>
    </source>
</evidence>
<keyword evidence="5" id="KW-0648">Protein biosynthesis</keyword>
<comment type="similarity">
    <text evidence="1">Belongs to the EIF1AD family.</text>
</comment>
<evidence type="ECO:0000256" key="2">
    <source>
        <dbReference type="ARBA" id="ARBA00020989"/>
    </source>
</evidence>
<dbReference type="SUPFAM" id="SSF50249">
    <property type="entry name" value="Nucleic acid-binding proteins"/>
    <property type="match status" value="1"/>
</dbReference>
<evidence type="ECO:0000256" key="3">
    <source>
        <dbReference type="ARBA" id="ARBA00022884"/>
    </source>
</evidence>
<feature type="domain" description="S1-like" evidence="7">
    <location>
        <begin position="5"/>
        <end position="90"/>
    </location>
</feature>
<sequence>MSRITKRKHVQNEVLEMDWEPPKEDQTIVKILSSKGNNLHEVEDTEGLTFLVSMPSKFRKNVWIKRGDYVIVEPIAEGNRVKAEIIRVLTNGHKKEFKRLGIWPWPDDQTNDPSCEDDEYGIIPNTNRRQQMEDYSDDDESSDSEEEKE</sequence>
<dbReference type="GO" id="GO:0003743">
    <property type="term" value="F:translation initiation factor activity"/>
    <property type="evidence" value="ECO:0007669"/>
    <property type="project" value="UniProtKB-UniRule"/>
</dbReference>
<organism evidence="8">
    <name type="scientific">Xenopsylla cheopis</name>
    <name type="common">Oriental rat flea</name>
    <name type="synonym">Pulex cheopis</name>
    <dbReference type="NCBI Taxonomy" id="163159"/>
    <lineage>
        <taxon>Eukaryota</taxon>
        <taxon>Metazoa</taxon>
        <taxon>Ecdysozoa</taxon>
        <taxon>Arthropoda</taxon>
        <taxon>Hexapoda</taxon>
        <taxon>Insecta</taxon>
        <taxon>Pterygota</taxon>
        <taxon>Neoptera</taxon>
        <taxon>Endopterygota</taxon>
        <taxon>Siphonaptera</taxon>
        <taxon>Pulicidae</taxon>
        <taxon>Xenopsyllinae</taxon>
        <taxon>Xenopsylla</taxon>
    </lineage>
</organism>
<dbReference type="PANTHER" id="PTHR21641:SF0">
    <property type="entry name" value="RNA-BINDING PROTEIN EIF1AD-RELATED"/>
    <property type="match status" value="1"/>
</dbReference>
<dbReference type="InterPro" id="IPR039294">
    <property type="entry name" value="EIF1AD"/>
</dbReference>
<protein>
    <recommendedName>
        <fullName evidence="2">Probable RNA-binding protein EIF1AD</fullName>
    </recommendedName>
    <alternativeName>
        <fullName evidence="4">Eukaryotic translation initiation factor 1A domain-containing protein</fullName>
    </alternativeName>
</protein>
<dbReference type="SMART" id="SM00652">
    <property type="entry name" value="eIF1a"/>
    <property type="match status" value="1"/>
</dbReference>